<dbReference type="Pfam" id="PF13561">
    <property type="entry name" value="adh_short_C2"/>
    <property type="match status" value="1"/>
</dbReference>
<dbReference type="CDD" id="cd05233">
    <property type="entry name" value="SDR_c"/>
    <property type="match status" value="1"/>
</dbReference>
<organism evidence="3 4">
    <name type="scientific">Microbacterium alkaliflavum</name>
    <dbReference type="NCBI Taxonomy" id="3248839"/>
    <lineage>
        <taxon>Bacteria</taxon>
        <taxon>Bacillati</taxon>
        <taxon>Actinomycetota</taxon>
        <taxon>Actinomycetes</taxon>
        <taxon>Micrococcales</taxon>
        <taxon>Microbacteriaceae</taxon>
        <taxon>Microbacterium</taxon>
    </lineage>
</organism>
<evidence type="ECO:0000313" key="3">
    <source>
        <dbReference type="EMBL" id="MFH8253209.1"/>
    </source>
</evidence>
<dbReference type="Proteomes" id="UP001610861">
    <property type="component" value="Unassembled WGS sequence"/>
</dbReference>
<evidence type="ECO:0000313" key="4">
    <source>
        <dbReference type="Proteomes" id="UP001610861"/>
    </source>
</evidence>
<protein>
    <submittedName>
        <fullName evidence="3">Glucose 1-dehydrogenase</fullName>
        <ecNumber evidence="3">1.1.1.47</ecNumber>
    </submittedName>
</protein>
<evidence type="ECO:0000256" key="1">
    <source>
        <dbReference type="ARBA" id="ARBA00006484"/>
    </source>
</evidence>
<dbReference type="NCBIfam" id="NF005559">
    <property type="entry name" value="PRK07231.1"/>
    <property type="match status" value="1"/>
</dbReference>
<dbReference type="EC" id="1.1.1.47" evidence="3"/>
<dbReference type="InterPro" id="IPR036291">
    <property type="entry name" value="NAD(P)-bd_dom_sf"/>
</dbReference>
<dbReference type="Gene3D" id="3.40.50.720">
    <property type="entry name" value="NAD(P)-binding Rossmann-like Domain"/>
    <property type="match status" value="1"/>
</dbReference>
<dbReference type="SUPFAM" id="SSF51735">
    <property type="entry name" value="NAD(P)-binding Rossmann-fold domains"/>
    <property type="match status" value="1"/>
</dbReference>
<dbReference type="PRINTS" id="PR00081">
    <property type="entry name" value="GDHRDH"/>
</dbReference>
<dbReference type="EMBL" id="JBIQWL010000018">
    <property type="protein sequence ID" value="MFH8253209.1"/>
    <property type="molecule type" value="Genomic_DNA"/>
</dbReference>
<proteinExistence type="inferred from homology"/>
<dbReference type="GO" id="GO:0047936">
    <property type="term" value="F:glucose 1-dehydrogenase [NAD(P)+] activity"/>
    <property type="evidence" value="ECO:0007669"/>
    <property type="project" value="UniProtKB-EC"/>
</dbReference>
<comment type="similarity">
    <text evidence="1">Belongs to the short-chain dehydrogenases/reductases (SDR) family.</text>
</comment>
<sequence>MATGEREHVVMVRYDFSGKVALVTGGSAGIGAAAARAFAEAGAAVAIVDVDGFAAQDLAEQLTAEGHRALGLPCDVSDEVRVANAVDVTVRSFGRLDMAFNNAGIMLPPVDDADEPANAFDKIVAVNLRGVWASMKYELAQMRRQGSGSIVNCSSLGGLVGGAGRSTYHATKHGVLGQTKSAALQYGPVGIRINAICPGTIDTPMVARMTASDGFDAAAAIAQVPIGRIGRADEIAAAVLWLASDAASYVTGVALPVDGGYTAQ</sequence>
<dbReference type="PANTHER" id="PTHR24321:SF8">
    <property type="entry name" value="ESTRADIOL 17-BETA-DEHYDROGENASE 8-RELATED"/>
    <property type="match status" value="1"/>
</dbReference>
<keyword evidence="2 3" id="KW-0560">Oxidoreductase</keyword>
<name>A0ABW7QE71_9MICO</name>
<keyword evidence="4" id="KW-1185">Reference proteome</keyword>
<comment type="caution">
    <text evidence="3">The sequence shown here is derived from an EMBL/GenBank/DDBJ whole genome shotgun (WGS) entry which is preliminary data.</text>
</comment>
<evidence type="ECO:0000256" key="2">
    <source>
        <dbReference type="ARBA" id="ARBA00023002"/>
    </source>
</evidence>
<dbReference type="InterPro" id="IPR002347">
    <property type="entry name" value="SDR_fam"/>
</dbReference>
<gene>
    <name evidence="3" type="ORF">ACH3VR_22780</name>
</gene>
<dbReference type="PANTHER" id="PTHR24321">
    <property type="entry name" value="DEHYDROGENASES, SHORT CHAIN"/>
    <property type="match status" value="1"/>
</dbReference>
<reference evidence="3 4" key="1">
    <citation type="submission" date="2024-09" db="EMBL/GenBank/DDBJ databases">
        <authorList>
            <person name="Pan X."/>
        </authorList>
    </citation>
    <scope>NUCLEOTIDE SEQUENCE [LARGE SCALE GENOMIC DNA]</scope>
    <source>
        <strain evidence="3 4">B2969</strain>
    </source>
</reference>
<dbReference type="RefSeq" id="WP_397558634.1">
    <property type="nucleotide sequence ID" value="NZ_JBIQWL010000018.1"/>
</dbReference>
<accession>A0ABW7QE71</accession>
<dbReference type="PRINTS" id="PR00080">
    <property type="entry name" value="SDRFAMILY"/>
</dbReference>